<gene>
    <name evidence="10" type="primary">bioA</name>
    <name evidence="12" type="ORF">EV383_2067</name>
</gene>
<evidence type="ECO:0000256" key="4">
    <source>
        <dbReference type="ARBA" id="ARBA00022679"/>
    </source>
</evidence>
<keyword evidence="13" id="KW-1185">Reference proteome</keyword>
<dbReference type="GO" id="GO:0004015">
    <property type="term" value="F:adenosylmethionine-8-amino-7-oxononanoate transaminase activity"/>
    <property type="evidence" value="ECO:0007669"/>
    <property type="project" value="UniProtKB-UniRule"/>
</dbReference>
<feature type="binding site" evidence="10">
    <location>
        <position position="417"/>
    </location>
    <ligand>
        <name>substrate</name>
    </ligand>
</feature>
<evidence type="ECO:0000256" key="11">
    <source>
        <dbReference type="SAM" id="MobiDB-lite"/>
    </source>
</evidence>
<dbReference type="AlphaFoldDB" id="A0A4Q7UYA1"/>
<dbReference type="NCBIfam" id="NF004624">
    <property type="entry name" value="PRK05964.1"/>
    <property type="match status" value="1"/>
</dbReference>
<feature type="binding site" evidence="10">
    <location>
        <position position="174"/>
    </location>
    <ligand>
        <name>substrate</name>
    </ligand>
</feature>
<dbReference type="InterPro" id="IPR015421">
    <property type="entry name" value="PyrdxlP-dep_Trfase_major"/>
</dbReference>
<dbReference type="PANTHER" id="PTHR42684:SF17">
    <property type="entry name" value="ADENOSYLMETHIONINE-8-AMINO-7-OXONONANOATE AMINOTRANSFERASE"/>
    <property type="match status" value="1"/>
</dbReference>
<keyword evidence="4 10" id="KW-0808">Transferase</keyword>
<comment type="similarity">
    <text evidence="9 10">Belongs to the class-III pyridoxal-phosphate-dependent aminotransferase family. BioA subfamily.</text>
</comment>
<feature type="binding site" evidence="10">
    <location>
        <position position="300"/>
    </location>
    <ligand>
        <name>substrate</name>
    </ligand>
</feature>
<evidence type="ECO:0000256" key="1">
    <source>
        <dbReference type="ARBA" id="ARBA00001933"/>
    </source>
</evidence>
<feature type="modified residue" description="N6-(pyridoxal phosphate)lysine" evidence="10">
    <location>
        <position position="300"/>
    </location>
</feature>
<sequence>MDTRDPSERSGPARVPAVQAESPAGSASDRTREVLAVDRDHVWHPYAPMPGTSRPIVVESASGVRLRTADGRELVDGMSSWWSAIHGYQHPVLDAAVRGQLGRMSHVMFGGLTHGPAVDLAQLLVEVTPEELQHVFLADSGSVSVEVAIKMCLQYWRSRGRPGKHRLMTWRGGYHGDTFGAMSVCDPDGGMHSLWSDVLPQQVFADPPPNCFEHDYVAHLAELVETHADELAAVIVEPVVQGAGGMRFHDPRYLHVLRELCHAHDVLLVFDEIATGFGRTGELFGADHAGISPDVMCVGKALTGGYLTMAATLCSSRVAAGITDGQAGVLMHGPTFMGNPMAAAVAHSSVSLLLERDWQREVKQIAAALRAGLTPARALPGVREVRILGAIGVIELDHEVDIAAATSAAVVAGVWLRPFRNLVYAMPPFVCTREDVAMITAGMRAAALAG</sequence>
<comment type="cofactor">
    <cofactor evidence="1 10">
        <name>pyridoxal 5'-phosphate</name>
        <dbReference type="ChEBI" id="CHEBI:597326"/>
    </cofactor>
</comment>
<evidence type="ECO:0000313" key="13">
    <source>
        <dbReference type="Proteomes" id="UP000291591"/>
    </source>
</evidence>
<dbReference type="Gene3D" id="3.40.640.10">
    <property type="entry name" value="Type I PLP-dependent aspartate aminotransferase-like (Major domain)"/>
    <property type="match status" value="1"/>
</dbReference>
<dbReference type="GO" id="GO:0009102">
    <property type="term" value="P:biotin biosynthetic process"/>
    <property type="evidence" value="ECO:0007669"/>
    <property type="project" value="UniProtKB-UniRule"/>
</dbReference>
<evidence type="ECO:0000256" key="6">
    <source>
        <dbReference type="ARBA" id="ARBA00022756"/>
    </source>
</evidence>
<evidence type="ECO:0000256" key="3">
    <source>
        <dbReference type="ARBA" id="ARBA00022576"/>
    </source>
</evidence>
<evidence type="ECO:0000256" key="10">
    <source>
        <dbReference type="HAMAP-Rule" id="MF_00834"/>
    </source>
</evidence>
<feature type="region of interest" description="Disordered" evidence="11">
    <location>
        <begin position="1"/>
        <end position="31"/>
    </location>
</feature>
<evidence type="ECO:0000256" key="9">
    <source>
        <dbReference type="ARBA" id="ARBA00060970"/>
    </source>
</evidence>
<dbReference type="Proteomes" id="UP000291591">
    <property type="component" value="Unassembled WGS sequence"/>
</dbReference>
<dbReference type="SUPFAM" id="SSF53383">
    <property type="entry name" value="PLP-dependent transferases"/>
    <property type="match status" value="1"/>
</dbReference>
<feature type="binding site" evidence="10">
    <location>
        <position position="271"/>
    </location>
    <ligand>
        <name>pyridoxal 5'-phosphate</name>
        <dbReference type="ChEBI" id="CHEBI:597326"/>
    </ligand>
</feature>
<dbReference type="EC" id="2.6.1.62" evidence="10"/>
<keyword evidence="10" id="KW-0963">Cytoplasm</keyword>
<evidence type="ECO:0000256" key="5">
    <source>
        <dbReference type="ARBA" id="ARBA00022691"/>
    </source>
</evidence>
<dbReference type="InterPro" id="IPR005815">
    <property type="entry name" value="BioA"/>
</dbReference>
<dbReference type="GO" id="GO:0030170">
    <property type="term" value="F:pyridoxal phosphate binding"/>
    <property type="evidence" value="ECO:0007669"/>
    <property type="project" value="UniProtKB-UniRule"/>
</dbReference>
<comment type="subunit">
    <text evidence="10">Homodimer.</text>
</comment>
<keyword evidence="6 10" id="KW-0093">Biotin biosynthesis</keyword>
<proteinExistence type="inferred from homology"/>
<evidence type="ECO:0000256" key="7">
    <source>
        <dbReference type="ARBA" id="ARBA00022898"/>
    </source>
</evidence>
<dbReference type="PROSITE" id="PS00600">
    <property type="entry name" value="AA_TRANSFER_CLASS_3"/>
    <property type="match status" value="1"/>
</dbReference>
<evidence type="ECO:0000313" key="12">
    <source>
        <dbReference type="EMBL" id="RZT85203.1"/>
    </source>
</evidence>
<accession>A0A4Q7UYA1</accession>
<reference evidence="12 13" key="1">
    <citation type="submission" date="2019-02" db="EMBL/GenBank/DDBJ databases">
        <title>Sequencing the genomes of 1000 actinobacteria strains.</title>
        <authorList>
            <person name="Klenk H.-P."/>
        </authorList>
    </citation>
    <scope>NUCLEOTIDE SEQUENCE [LARGE SCALE GENOMIC DNA]</scope>
    <source>
        <strain evidence="12 13">DSM 45779</strain>
    </source>
</reference>
<dbReference type="PANTHER" id="PTHR42684">
    <property type="entry name" value="ADENOSYLMETHIONINE-8-AMINO-7-OXONONANOATE AMINOTRANSFERASE"/>
    <property type="match status" value="1"/>
</dbReference>
<dbReference type="NCBIfam" id="TIGR00508">
    <property type="entry name" value="bioA"/>
    <property type="match status" value="1"/>
</dbReference>
<feature type="site" description="Participates in the substrate recognition with KAPA and in a stacking interaction with the adenine ring of SAM" evidence="10">
    <location>
        <position position="46"/>
    </location>
</feature>
<dbReference type="InterPro" id="IPR015424">
    <property type="entry name" value="PyrdxlP-dep_Trfase"/>
</dbReference>
<comment type="caution">
    <text evidence="12">The sequence shown here is derived from an EMBL/GenBank/DDBJ whole genome shotgun (WGS) entry which is preliminary data.</text>
</comment>
<keyword evidence="5 10" id="KW-0949">S-adenosyl-L-methionine</keyword>
<evidence type="ECO:0000256" key="2">
    <source>
        <dbReference type="ARBA" id="ARBA00005063"/>
    </source>
</evidence>
<evidence type="ECO:0000256" key="8">
    <source>
        <dbReference type="ARBA" id="ARBA00048449"/>
    </source>
</evidence>
<dbReference type="EMBL" id="SHKL01000001">
    <property type="protein sequence ID" value="RZT85203.1"/>
    <property type="molecule type" value="Genomic_DNA"/>
</dbReference>
<dbReference type="Pfam" id="PF00202">
    <property type="entry name" value="Aminotran_3"/>
    <property type="match status" value="1"/>
</dbReference>
<dbReference type="HAMAP" id="MF_00834">
    <property type="entry name" value="BioA"/>
    <property type="match status" value="1"/>
</dbReference>
<feature type="binding site" evidence="10">
    <location>
        <position position="81"/>
    </location>
    <ligand>
        <name>substrate</name>
    </ligand>
</feature>
<dbReference type="UniPathway" id="UPA00078">
    <property type="reaction ID" value="UER00160"/>
</dbReference>
<organism evidence="12 13">
    <name type="scientific">Pseudonocardia sediminis</name>
    <dbReference type="NCBI Taxonomy" id="1397368"/>
    <lineage>
        <taxon>Bacteria</taxon>
        <taxon>Bacillati</taxon>
        <taxon>Actinomycetota</taxon>
        <taxon>Actinomycetes</taxon>
        <taxon>Pseudonocardiales</taxon>
        <taxon>Pseudonocardiaceae</taxon>
        <taxon>Pseudonocardia</taxon>
    </lineage>
</organism>
<comment type="catalytic activity">
    <reaction evidence="8 10">
        <text>(8S)-8-amino-7-oxononanoate + S-adenosyl-L-methionine = S-adenosyl-4-methylsulfanyl-2-oxobutanoate + (7R,8S)-7,8-diammoniononanoate</text>
        <dbReference type="Rhea" id="RHEA:16861"/>
        <dbReference type="ChEBI" id="CHEBI:16490"/>
        <dbReference type="ChEBI" id="CHEBI:59789"/>
        <dbReference type="ChEBI" id="CHEBI:149468"/>
        <dbReference type="ChEBI" id="CHEBI:149469"/>
        <dbReference type="EC" id="2.6.1.62"/>
    </reaction>
</comment>
<feature type="binding site" evidence="10">
    <location>
        <begin position="334"/>
        <end position="335"/>
    </location>
    <ligand>
        <name>pyridoxal 5'-phosphate</name>
        <dbReference type="ChEBI" id="CHEBI:597326"/>
    </ligand>
</feature>
<feature type="binding site" evidence="10">
    <location>
        <begin position="141"/>
        <end position="142"/>
    </location>
    <ligand>
        <name>pyridoxal 5'-phosphate</name>
        <dbReference type="ChEBI" id="CHEBI:597326"/>
    </ligand>
</feature>
<dbReference type="InterPro" id="IPR015422">
    <property type="entry name" value="PyrdxlP-dep_Trfase_small"/>
</dbReference>
<dbReference type="InterPro" id="IPR005814">
    <property type="entry name" value="Aminotrans_3"/>
</dbReference>
<keyword evidence="7 10" id="KW-0663">Pyridoxal phosphate</keyword>
<feature type="binding site" evidence="10">
    <location>
        <position position="333"/>
    </location>
    <ligand>
        <name>substrate</name>
    </ligand>
</feature>
<keyword evidence="3 10" id="KW-0032">Aminotransferase</keyword>
<comment type="function">
    <text evidence="10">Catalyzes the transfer of the alpha-amino group from S-adenosyl-L-methionine (SAM) to 7-keto-8-aminopelargonic acid (KAPA) to form 7,8-diaminopelargonic acid (DAPA). It is the only aminotransferase known to utilize SAM as an amino donor.</text>
</comment>
<dbReference type="CDD" id="cd00610">
    <property type="entry name" value="OAT_like"/>
    <property type="match status" value="1"/>
</dbReference>
<protein>
    <recommendedName>
        <fullName evidence="10">Adenosylmethionine-8-amino-7-oxononanoate aminotransferase</fullName>
        <ecNumber evidence="10">2.6.1.62</ecNumber>
    </recommendedName>
    <alternativeName>
        <fullName evidence="10">7,8-diamino-pelargonic acid aminotransferase</fullName>
        <shortName evidence="10">DAPA AT</shortName>
        <shortName evidence="10">DAPA aminotransferase</shortName>
    </alternativeName>
    <alternativeName>
        <fullName evidence="10">7,8-diaminononanoate synthase</fullName>
        <shortName evidence="10">DANS</shortName>
    </alternativeName>
    <alternativeName>
        <fullName evidence="10">Diaminopelargonic acid synthase</fullName>
    </alternativeName>
</protein>
<comment type="subcellular location">
    <subcellularLocation>
        <location evidence="10">Cytoplasm</location>
    </subcellularLocation>
</comment>
<comment type="pathway">
    <text evidence="2 10">Cofactor biosynthesis; biotin biosynthesis; 7,8-diaminononanoate from 8-amino-7-oxononanoate (SAM route): step 1/1.</text>
</comment>
<dbReference type="FunFam" id="3.40.640.10:FF:000041">
    <property type="entry name" value="Adenosylmethionine-8-amino-7-oxononanoate aminotransferase"/>
    <property type="match status" value="1"/>
</dbReference>
<dbReference type="GO" id="GO:0005737">
    <property type="term" value="C:cytoplasm"/>
    <property type="evidence" value="ECO:0007669"/>
    <property type="project" value="UniProtKB-SubCell"/>
</dbReference>
<dbReference type="InterPro" id="IPR049704">
    <property type="entry name" value="Aminotrans_3_PPA_site"/>
</dbReference>
<dbReference type="Gene3D" id="3.90.1150.10">
    <property type="entry name" value="Aspartate Aminotransferase, domain 1"/>
    <property type="match status" value="1"/>
</dbReference>
<name>A0A4Q7UYA1_PSEST</name>